<comment type="caution">
    <text evidence="1">The sequence shown here is derived from an EMBL/GenBank/DDBJ whole genome shotgun (WGS) entry which is preliminary data.</text>
</comment>
<reference evidence="1" key="1">
    <citation type="journal article" date="2014" name="Front. Microbiol.">
        <title>High frequency of phylogenetically diverse reductive dehalogenase-homologous genes in deep subseafloor sedimentary metagenomes.</title>
        <authorList>
            <person name="Kawai M."/>
            <person name="Futagami T."/>
            <person name="Toyoda A."/>
            <person name="Takaki Y."/>
            <person name="Nishi S."/>
            <person name="Hori S."/>
            <person name="Arai W."/>
            <person name="Tsubouchi T."/>
            <person name="Morono Y."/>
            <person name="Uchiyama I."/>
            <person name="Ito T."/>
            <person name="Fujiyama A."/>
            <person name="Inagaki F."/>
            <person name="Takami H."/>
        </authorList>
    </citation>
    <scope>NUCLEOTIDE SEQUENCE</scope>
    <source>
        <strain evidence="1">Expedition CK06-06</strain>
    </source>
</reference>
<gene>
    <name evidence="1" type="ORF">S01H1_78583</name>
</gene>
<dbReference type="AlphaFoldDB" id="X0XU73"/>
<accession>X0XU73</accession>
<organism evidence="1">
    <name type="scientific">marine sediment metagenome</name>
    <dbReference type="NCBI Taxonomy" id="412755"/>
    <lineage>
        <taxon>unclassified sequences</taxon>
        <taxon>metagenomes</taxon>
        <taxon>ecological metagenomes</taxon>
    </lineage>
</organism>
<protein>
    <submittedName>
        <fullName evidence="1">Uncharacterized protein</fullName>
    </submittedName>
</protein>
<sequence length="41" mass="4595">MIQMDNIQTIQFKDGHKEVTIVCNNGRLVSAKGKCKAGDFR</sequence>
<name>X0XU73_9ZZZZ</name>
<evidence type="ECO:0000313" key="1">
    <source>
        <dbReference type="EMBL" id="GAG46789.1"/>
    </source>
</evidence>
<dbReference type="EMBL" id="BARS01052898">
    <property type="protein sequence ID" value="GAG46789.1"/>
    <property type="molecule type" value="Genomic_DNA"/>
</dbReference>
<proteinExistence type="predicted"/>